<dbReference type="InterPro" id="IPR015899">
    <property type="entry name" value="UDP-GalPyranose_mutase_C"/>
</dbReference>
<comment type="caution">
    <text evidence="2">The sequence shown here is derived from an EMBL/GenBank/DDBJ whole genome shotgun (WGS) entry which is preliminary data.</text>
</comment>
<dbReference type="Pfam" id="PF13450">
    <property type="entry name" value="NAD_binding_8"/>
    <property type="match status" value="1"/>
</dbReference>
<dbReference type="RefSeq" id="WP_257310946.1">
    <property type="nucleotide sequence ID" value="NZ_JANFDG010000001.1"/>
</dbReference>
<accession>A0ABV7DDZ0</accession>
<organism evidence="2 3">
    <name type="scientific">Shinella pollutisoli</name>
    <dbReference type="NCBI Taxonomy" id="2250594"/>
    <lineage>
        <taxon>Bacteria</taxon>
        <taxon>Pseudomonadati</taxon>
        <taxon>Pseudomonadota</taxon>
        <taxon>Alphaproteobacteria</taxon>
        <taxon>Hyphomicrobiales</taxon>
        <taxon>Rhizobiaceae</taxon>
        <taxon>Shinella</taxon>
    </lineage>
</organism>
<dbReference type="PANTHER" id="PTHR21197">
    <property type="entry name" value="UDP-GALACTOPYRANOSE MUTASE"/>
    <property type="match status" value="1"/>
</dbReference>
<dbReference type="Proteomes" id="UP001595377">
    <property type="component" value="Unassembled WGS sequence"/>
</dbReference>
<dbReference type="PANTHER" id="PTHR21197:SF0">
    <property type="entry name" value="UDP-GALACTOPYRANOSE MUTASE"/>
    <property type="match status" value="1"/>
</dbReference>
<sequence length="385" mass="44016">MASSDRIGIVGAGLSGAVIGRALAEAGHRVEILDARGHVAGNCHTERDAETGVMVHVYGPHIFHTDDTEVWDYVNRFQTFQPYKNRVKTTSGGQVYSLPVNLHTINQFFGKAFRPDEARAFIEAQADRSIADPQTFEEQALRFVGRALYEAFFKGYTQKQWGCSPTELPASILKRLPVRFNYDDNYFFHKYQGMPENGYTDMVARILDHANVTVRLATRFHRADGDGYAHVFYSGPLDGYFDYALGRLGYRTLDFERFTYEGDYQGCAVMNYGDFAVPYTRITEHKHFSPWEEHEGSVCYREFSRECGPDDTPYYPIRLVREKEQLARYVARAEQERAVTFVGRLGTYRYLDMDLTIREALDTARLYLARRAQGAAMPAFVQPPL</sequence>
<dbReference type="SUPFAM" id="SSF54373">
    <property type="entry name" value="FAD-linked reductases, C-terminal domain"/>
    <property type="match status" value="1"/>
</dbReference>
<reference evidence="3" key="1">
    <citation type="journal article" date="2019" name="Int. J. Syst. Evol. Microbiol.">
        <title>The Global Catalogue of Microorganisms (GCM) 10K type strain sequencing project: providing services to taxonomists for standard genome sequencing and annotation.</title>
        <authorList>
            <consortium name="The Broad Institute Genomics Platform"/>
            <consortium name="The Broad Institute Genome Sequencing Center for Infectious Disease"/>
            <person name="Wu L."/>
            <person name="Ma J."/>
        </authorList>
    </citation>
    <scope>NUCLEOTIDE SEQUENCE [LARGE SCALE GENOMIC DNA]</scope>
    <source>
        <strain evidence="3">KCTC 52677</strain>
    </source>
</reference>
<evidence type="ECO:0000259" key="1">
    <source>
        <dbReference type="Pfam" id="PF03275"/>
    </source>
</evidence>
<dbReference type="Pfam" id="PF03275">
    <property type="entry name" value="GLF"/>
    <property type="match status" value="1"/>
</dbReference>
<dbReference type="SUPFAM" id="SSF51971">
    <property type="entry name" value="Nucleotide-binding domain"/>
    <property type="match status" value="1"/>
</dbReference>
<feature type="domain" description="UDP-galactopyranose mutase C-terminal" evidence="1">
    <location>
        <begin position="151"/>
        <end position="350"/>
    </location>
</feature>
<evidence type="ECO:0000313" key="3">
    <source>
        <dbReference type="Proteomes" id="UP001595377"/>
    </source>
</evidence>
<dbReference type="Gene3D" id="3.40.50.720">
    <property type="entry name" value="NAD(P)-binding Rossmann-like Domain"/>
    <property type="match status" value="3"/>
</dbReference>
<proteinExistence type="predicted"/>
<protein>
    <submittedName>
        <fullName evidence="2">UDP-galactopyranose mutase</fullName>
    </submittedName>
</protein>
<keyword evidence="3" id="KW-1185">Reference proteome</keyword>
<gene>
    <name evidence="2" type="ORF">ACFOHH_08565</name>
</gene>
<name>A0ABV7DDZ0_9HYPH</name>
<evidence type="ECO:0000313" key="2">
    <source>
        <dbReference type="EMBL" id="MFC3073151.1"/>
    </source>
</evidence>
<dbReference type="EMBL" id="JBHRSP010000015">
    <property type="protein sequence ID" value="MFC3073151.1"/>
    <property type="molecule type" value="Genomic_DNA"/>
</dbReference>